<dbReference type="Proteomes" id="UP001485459">
    <property type="component" value="Chromosome"/>
</dbReference>
<reference evidence="2" key="1">
    <citation type="submission" date="2024-03" db="EMBL/GenBank/DDBJ databases">
        <title>Chitinophaga horti sp. nov., isolated from garden soil.</title>
        <authorList>
            <person name="Lee D.S."/>
            <person name="Han D.M."/>
            <person name="Baek J.H."/>
            <person name="Choi D.G."/>
            <person name="Jeon J.H."/>
            <person name="Jeon C.O."/>
        </authorList>
    </citation>
    <scope>NUCLEOTIDE SEQUENCE [LARGE SCALE GENOMIC DNA]</scope>
    <source>
        <strain evidence="2">GPA1</strain>
    </source>
</reference>
<evidence type="ECO:0008006" key="3">
    <source>
        <dbReference type="Google" id="ProtNLM"/>
    </source>
</evidence>
<dbReference type="EMBL" id="CP149822">
    <property type="protein sequence ID" value="WZN39184.1"/>
    <property type="molecule type" value="Genomic_DNA"/>
</dbReference>
<keyword evidence="2" id="KW-1185">Reference proteome</keyword>
<gene>
    <name evidence="1" type="ORF">WJU16_14360</name>
</gene>
<accession>A0ABZ2YJT1</accession>
<evidence type="ECO:0000313" key="1">
    <source>
        <dbReference type="EMBL" id="WZN39184.1"/>
    </source>
</evidence>
<proteinExistence type="predicted"/>
<name>A0ABZ2YJT1_9BACT</name>
<sequence>MRSILMFLAVVGGIVTMHASNLKLPDTPEPALQGEKSPVAIPGSAKALPAPDASEAVVYMPDSVFHVYRDHNLFVTDHYHVLYVKTDTVFLTTQSPENHRKVMATNVLFQ</sequence>
<dbReference type="RefSeq" id="WP_341834181.1">
    <property type="nucleotide sequence ID" value="NZ_CP149822.1"/>
</dbReference>
<organism evidence="1 2">
    <name type="scientific">Chitinophaga pollutisoli</name>
    <dbReference type="NCBI Taxonomy" id="3133966"/>
    <lineage>
        <taxon>Bacteria</taxon>
        <taxon>Pseudomonadati</taxon>
        <taxon>Bacteroidota</taxon>
        <taxon>Chitinophagia</taxon>
        <taxon>Chitinophagales</taxon>
        <taxon>Chitinophagaceae</taxon>
        <taxon>Chitinophaga</taxon>
    </lineage>
</organism>
<evidence type="ECO:0000313" key="2">
    <source>
        <dbReference type="Proteomes" id="UP001485459"/>
    </source>
</evidence>
<protein>
    <recommendedName>
        <fullName evidence="3">Organic solvent tolerance-like N-terminal domain-containing protein</fullName>
    </recommendedName>
</protein>